<keyword evidence="4" id="KW-0433">Leucine-rich repeat</keyword>
<dbReference type="PANTHER" id="PTHR27000:SF616">
    <property type="entry name" value="LRR RECEPTOR-LIKE SERINE_THREONINE-PROTEIN KINASE FLS2"/>
    <property type="match status" value="1"/>
</dbReference>
<evidence type="ECO:0000256" key="5">
    <source>
        <dbReference type="ARBA" id="ARBA00022692"/>
    </source>
</evidence>
<name>A0A3L6QX74_PANMI</name>
<dbReference type="Pfam" id="PF00560">
    <property type="entry name" value="LRR_1"/>
    <property type="match status" value="2"/>
</dbReference>
<evidence type="ECO:0000256" key="9">
    <source>
        <dbReference type="ARBA" id="ARBA00023136"/>
    </source>
</evidence>
<dbReference type="InterPro" id="IPR003591">
    <property type="entry name" value="Leu-rich_rpt_typical-subtyp"/>
</dbReference>
<keyword evidence="5" id="KW-0812">Transmembrane</keyword>
<evidence type="ECO:0000313" key="13">
    <source>
        <dbReference type="Proteomes" id="UP000275267"/>
    </source>
</evidence>
<dbReference type="AlphaFoldDB" id="A0A3L6QX74"/>
<dbReference type="InterPro" id="IPR001611">
    <property type="entry name" value="Leu-rich_rpt"/>
</dbReference>
<protein>
    <recommendedName>
        <fullName evidence="14">Protein TOO MANY MOUTHS</fullName>
    </recommendedName>
</protein>
<evidence type="ECO:0008006" key="14">
    <source>
        <dbReference type="Google" id="ProtNLM"/>
    </source>
</evidence>
<evidence type="ECO:0000256" key="2">
    <source>
        <dbReference type="ARBA" id="ARBA00004236"/>
    </source>
</evidence>
<dbReference type="PRINTS" id="PR00019">
    <property type="entry name" value="LEURICHRPT"/>
</dbReference>
<dbReference type="Gene3D" id="3.80.10.10">
    <property type="entry name" value="Ribonuclease Inhibitor"/>
    <property type="match status" value="3"/>
</dbReference>
<dbReference type="OrthoDB" id="676979at2759"/>
<comment type="caution">
    <text evidence="12">The sequence shown here is derived from an EMBL/GenBank/DDBJ whole genome shotgun (WGS) entry which is preliminary data.</text>
</comment>
<dbReference type="Pfam" id="PF13855">
    <property type="entry name" value="LRR_8"/>
    <property type="match status" value="2"/>
</dbReference>
<dbReference type="SMART" id="SM00369">
    <property type="entry name" value="LRR_TYP"/>
    <property type="match status" value="5"/>
</dbReference>
<evidence type="ECO:0000256" key="6">
    <source>
        <dbReference type="ARBA" id="ARBA00022729"/>
    </source>
</evidence>
<evidence type="ECO:0000256" key="4">
    <source>
        <dbReference type="ARBA" id="ARBA00022614"/>
    </source>
</evidence>
<dbReference type="InterPro" id="IPR032675">
    <property type="entry name" value="LRR_dom_sf"/>
</dbReference>
<evidence type="ECO:0000256" key="3">
    <source>
        <dbReference type="ARBA" id="ARBA00022475"/>
    </source>
</evidence>
<evidence type="ECO:0000256" key="1">
    <source>
        <dbReference type="ARBA" id="ARBA00004167"/>
    </source>
</evidence>
<keyword evidence="11" id="KW-0325">Glycoprotein</keyword>
<keyword evidence="10" id="KW-0675">Receptor</keyword>
<keyword evidence="9" id="KW-0472">Membrane</keyword>
<accession>A0A3L6QX74</accession>
<organism evidence="12 13">
    <name type="scientific">Panicum miliaceum</name>
    <name type="common">Proso millet</name>
    <name type="synonym">Broomcorn millet</name>
    <dbReference type="NCBI Taxonomy" id="4540"/>
    <lineage>
        <taxon>Eukaryota</taxon>
        <taxon>Viridiplantae</taxon>
        <taxon>Streptophyta</taxon>
        <taxon>Embryophyta</taxon>
        <taxon>Tracheophyta</taxon>
        <taxon>Spermatophyta</taxon>
        <taxon>Magnoliopsida</taxon>
        <taxon>Liliopsida</taxon>
        <taxon>Poales</taxon>
        <taxon>Poaceae</taxon>
        <taxon>PACMAD clade</taxon>
        <taxon>Panicoideae</taxon>
        <taxon>Panicodae</taxon>
        <taxon>Paniceae</taxon>
        <taxon>Panicinae</taxon>
        <taxon>Panicum</taxon>
        <taxon>Panicum sect. Panicum</taxon>
    </lineage>
</organism>
<evidence type="ECO:0000256" key="11">
    <source>
        <dbReference type="ARBA" id="ARBA00023180"/>
    </source>
</evidence>
<dbReference type="Proteomes" id="UP000275267">
    <property type="component" value="Unassembled WGS sequence"/>
</dbReference>
<sequence>MDPAERETLFRVMEAVSSDRDWRVESPDPCGAPWPGLECKPAGGSTGAAAAARMHVTRLDFGVEPNPTCKDAAAFPPEAFSLPHLQSLFFVDCFTNPAATTALALPAPGNLSASGLQQLSIRANPALSGTVPPALATLRSLQVLTISQNALVRGGIPPGIGDLTSLVRLDLSYNSLSGPVPSQIGQLKSLVGLDLSYNSLSGAIPGRIGELRQLQKLDLSSNNLTGGVPDTVANLTSLTFLALSNNGLIGHFPPGISGLRNLQYLIMDNNPMGGPLPSELGGLARLQELRLAGSGYSGPIPEAFGQLSSLTTLSLQDNNLTGPIPAALSRLGRMYHLNLSNNALGGAVPFDGAFLRRLGGNLDLSGNSGLCLDDRSVPRGVGVGACRGGAGGGVASSATGRGLMAARGSQSQDSLLVGLLGPACVAVSCLFALNGHAPY</sequence>
<keyword evidence="7" id="KW-0677">Repeat</keyword>
<dbReference type="FunFam" id="3.80.10.10:FF:000269">
    <property type="entry name" value="Piriformospora indica-insensitive protein 2"/>
    <property type="match status" value="1"/>
</dbReference>
<keyword evidence="13" id="KW-1185">Reference proteome</keyword>
<comment type="subcellular location">
    <subcellularLocation>
        <location evidence="2">Cell membrane</location>
    </subcellularLocation>
    <subcellularLocation>
        <location evidence="1">Membrane</location>
        <topology evidence="1">Single-pass membrane protein</topology>
    </subcellularLocation>
</comment>
<dbReference type="FunFam" id="3.80.10.10:FF:000833">
    <property type="entry name" value="Protein TOO MANY MOUTHS"/>
    <property type="match status" value="1"/>
</dbReference>
<dbReference type="GO" id="GO:0005886">
    <property type="term" value="C:plasma membrane"/>
    <property type="evidence" value="ECO:0007669"/>
    <property type="project" value="UniProtKB-SubCell"/>
</dbReference>
<evidence type="ECO:0000313" key="12">
    <source>
        <dbReference type="EMBL" id="RLM91799.1"/>
    </source>
</evidence>
<keyword evidence="3" id="KW-1003">Cell membrane</keyword>
<gene>
    <name evidence="12" type="ORF">C2845_PM08G24240</name>
</gene>
<dbReference type="SUPFAM" id="SSF52058">
    <property type="entry name" value="L domain-like"/>
    <property type="match status" value="1"/>
</dbReference>
<evidence type="ECO:0000256" key="7">
    <source>
        <dbReference type="ARBA" id="ARBA00022737"/>
    </source>
</evidence>
<evidence type="ECO:0000256" key="8">
    <source>
        <dbReference type="ARBA" id="ARBA00022989"/>
    </source>
</evidence>
<dbReference type="STRING" id="4540.A0A3L6QX74"/>
<dbReference type="GO" id="GO:0051707">
    <property type="term" value="P:response to other organism"/>
    <property type="evidence" value="ECO:0007669"/>
    <property type="project" value="UniProtKB-ARBA"/>
</dbReference>
<dbReference type="PANTHER" id="PTHR27000">
    <property type="entry name" value="LEUCINE-RICH REPEAT RECEPTOR-LIKE PROTEIN KINASE FAMILY PROTEIN-RELATED"/>
    <property type="match status" value="1"/>
</dbReference>
<proteinExistence type="predicted"/>
<reference evidence="13" key="1">
    <citation type="journal article" date="2019" name="Nat. Commun.">
        <title>The genome of broomcorn millet.</title>
        <authorList>
            <person name="Zou C."/>
            <person name="Miki D."/>
            <person name="Li D."/>
            <person name="Tang Q."/>
            <person name="Xiao L."/>
            <person name="Rajput S."/>
            <person name="Deng P."/>
            <person name="Jia W."/>
            <person name="Huang R."/>
            <person name="Zhang M."/>
            <person name="Sun Y."/>
            <person name="Hu J."/>
            <person name="Fu X."/>
            <person name="Schnable P.S."/>
            <person name="Li F."/>
            <person name="Zhang H."/>
            <person name="Feng B."/>
            <person name="Zhu X."/>
            <person name="Liu R."/>
            <person name="Schnable J.C."/>
            <person name="Zhu J.-K."/>
            <person name="Zhang H."/>
        </authorList>
    </citation>
    <scope>NUCLEOTIDE SEQUENCE [LARGE SCALE GENOMIC DNA]</scope>
</reference>
<keyword evidence="6" id="KW-0732">Signal</keyword>
<dbReference type="EMBL" id="PQIB02000010">
    <property type="protein sequence ID" value="RLM91799.1"/>
    <property type="molecule type" value="Genomic_DNA"/>
</dbReference>
<evidence type="ECO:0000256" key="10">
    <source>
        <dbReference type="ARBA" id="ARBA00023170"/>
    </source>
</evidence>
<keyword evidence="8" id="KW-1133">Transmembrane helix</keyword>